<keyword evidence="4" id="KW-1185">Reference proteome</keyword>
<dbReference type="EMBL" id="BABT02000252">
    <property type="protein sequence ID" value="GAA99983.1"/>
    <property type="molecule type" value="Genomic_DNA"/>
</dbReference>
<feature type="transmembrane region" description="Helical" evidence="2">
    <location>
        <begin position="213"/>
        <end position="235"/>
    </location>
</feature>
<dbReference type="HOGENOM" id="CLU_505358_0_0_1"/>
<gene>
    <name evidence="3" type="primary">Mo06686</name>
    <name evidence="3" type="ORF">E5Q_06686</name>
</gene>
<dbReference type="Proteomes" id="UP000009131">
    <property type="component" value="Unassembled WGS sequence"/>
</dbReference>
<dbReference type="eggNOG" id="ENOG502SD4S">
    <property type="taxonomic scope" value="Eukaryota"/>
</dbReference>
<accession>G7EAX3</accession>
<evidence type="ECO:0000313" key="3">
    <source>
        <dbReference type="EMBL" id="GAA99983.1"/>
    </source>
</evidence>
<reference evidence="3 4" key="1">
    <citation type="journal article" date="2011" name="J. Gen. Appl. Microbiol.">
        <title>Draft genome sequencing of the enigmatic basidiomycete Mixia osmundae.</title>
        <authorList>
            <person name="Nishida H."/>
            <person name="Nagatsuka Y."/>
            <person name="Sugiyama J."/>
        </authorList>
    </citation>
    <scope>NUCLEOTIDE SEQUENCE [LARGE SCALE GENOMIC DNA]</scope>
    <source>
        <strain evidence="4">CBS 9802 / IAM 14324 / JCM 22182 / KY 12970</strain>
    </source>
</reference>
<feature type="transmembrane region" description="Helical" evidence="2">
    <location>
        <begin position="106"/>
        <end position="129"/>
    </location>
</feature>
<feature type="transmembrane region" description="Helical" evidence="2">
    <location>
        <begin position="141"/>
        <end position="163"/>
    </location>
</feature>
<dbReference type="InParanoid" id="G7EAX3"/>
<keyword evidence="2" id="KW-0472">Membrane</keyword>
<reference evidence="3 4" key="2">
    <citation type="journal article" date="2012" name="Open Biol.">
        <title>Characteristics of nucleosomes and linker DNA regions on the genome of the basidiomycete Mixia osmundae revealed by mono- and dinucleosome mapping.</title>
        <authorList>
            <person name="Nishida H."/>
            <person name="Kondo S."/>
            <person name="Matsumoto T."/>
            <person name="Suzuki Y."/>
            <person name="Yoshikawa H."/>
            <person name="Taylor T.D."/>
            <person name="Sugiyama J."/>
        </authorList>
    </citation>
    <scope>NUCLEOTIDE SEQUENCE [LARGE SCALE GENOMIC DNA]</scope>
    <source>
        <strain evidence="4">CBS 9802 / IAM 14324 / JCM 22182 / KY 12970</strain>
    </source>
</reference>
<evidence type="ECO:0000256" key="1">
    <source>
        <dbReference type="SAM" id="MobiDB-lite"/>
    </source>
</evidence>
<dbReference type="AlphaFoldDB" id="G7EAX3"/>
<feature type="transmembrane region" description="Helical" evidence="2">
    <location>
        <begin position="46"/>
        <end position="68"/>
    </location>
</feature>
<feature type="transmembrane region" description="Helical" evidence="2">
    <location>
        <begin position="263"/>
        <end position="285"/>
    </location>
</feature>
<keyword evidence="2" id="KW-1133">Transmembrane helix</keyword>
<organism evidence="3 4">
    <name type="scientific">Mixia osmundae (strain CBS 9802 / IAM 14324 / JCM 22182 / KY 12970)</name>
    <dbReference type="NCBI Taxonomy" id="764103"/>
    <lineage>
        <taxon>Eukaryota</taxon>
        <taxon>Fungi</taxon>
        <taxon>Dikarya</taxon>
        <taxon>Basidiomycota</taxon>
        <taxon>Pucciniomycotina</taxon>
        <taxon>Mixiomycetes</taxon>
        <taxon>Mixiales</taxon>
        <taxon>Mixiaceae</taxon>
        <taxon>Mixia</taxon>
    </lineage>
</organism>
<feature type="region of interest" description="Disordered" evidence="1">
    <location>
        <begin position="340"/>
        <end position="382"/>
    </location>
</feature>
<keyword evidence="2" id="KW-0812">Transmembrane</keyword>
<proteinExistence type="predicted"/>
<dbReference type="OrthoDB" id="3353364at2759"/>
<sequence length="539" mass="59486">MLKPVLSFLPTRYDTVGNFAREDAILLQADSLSPLSPRELALVQHIYVFMSVTAYAILIWDWIACLPLESKHFWQSRSPETTDRKSRHSQVTLAGQVPMSSKINRYIFLSARYGALALASFIIAIWASLFWSDTACSMVQYWYFGFALVGLATHTVMALRLYAIYGRARWLLATSTVMTAVDFAAELVAGLYLRPILLEQSERSVCIPYPTSSIFLLAFIAPTILHHTHLVLIAWRAFTHFHHTETLGISAGRRLMQSIRQHAIVLTLAICLVNFANLVLCAQPNPFAYKLVNLLPSMCLTQVLLSRIVFSLKSSSSETRRTTTSSLLAASLSSASYGEVSSEKASSPTKPSRERSYRIEQFITRKPPGPTSSARARANSISTSQSSFISTRLGEGMHFQTEQQFGRSSMTVCPPGDSAGMLCARPISTYDTFGPADSIYATGSDGSSLVRIRPMTFDSINFAAFDACTIDDPNASEPGLQACNSALNISSTAASKPTQLSEPHLDDEHGRKAQLHQLWNEMRGMHPRPSIECESARSA</sequence>
<evidence type="ECO:0000256" key="2">
    <source>
        <dbReference type="SAM" id="Phobius"/>
    </source>
</evidence>
<evidence type="ECO:0000313" key="4">
    <source>
        <dbReference type="Proteomes" id="UP000009131"/>
    </source>
</evidence>
<comment type="caution">
    <text evidence="3">The sequence shown here is derived from an EMBL/GenBank/DDBJ whole genome shotgun (WGS) entry which is preliminary data.</text>
</comment>
<feature type="transmembrane region" description="Helical" evidence="2">
    <location>
        <begin position="170"/>
        <end position="193"/>
    </location>
</feature>
<protein>
    <submittedName>
        <fullName evidence="3">Uncharacterized protein</fullName>
    </submittedName>
</protein>
<name>G7EAX3_MIXOS</name>
<dbReference type="STRING" id="764103.G7EAX3"/>